<reference evidence="4" key="1">
    <citation type="journal article" date="2011" name="Genome Res.">
        <title>Phylogeny-wide analysis of social amoeba genomes highlights ancient origins for complex intercellular communication.</title>
        <authorList>
            <person name="Heidel A.J."/>
            <person name="Lawal H.M."/>
            <person name="Felder M."/>
            <person name="Schilde C."/>
            <person name="Helps N.R."/>
            <person name="Tunggal B."/>
            <person name="Rivero F."/>
            <person name="John U."/>
            <person name="Schleicher M."/>
            <person name="Eichinger L."/>
            <person name="Platzer M."/>
            <person name="Noegel A.A."/>
            <person name="Schaap P."/>
            <person name="Gloeckner G."/>
        </authorList>
    </citation>
    <scope>NUCLEOTIDE SEQUENCE [LARGE SCALE GENOMIC DNA]</scope>
    <source>
        <strain evidence="4">SH3</strain>
    </source>
</reference>
<dbReference type="Pfam" id="PF01569">
    <property type="entry name" value="PAP2"/>
    <property type="match status" value="1"/>
</dbReference>
<evidence type="ECO:0000313" key="3">
    <source>
        <dbReference type="EMBL" id="EGG16548.1"/>
    </source>
</evidence>
<dbReference type="InterPro" id="IPR052050">
    <property type="entry name" value="SecEffector_AnkRepeat"/>
</dbReference>
<dbReference type="SUPFAM" id="SSF48317">
    <property type="entry name" value="Acid phosphatase/Vanadium-dependent haloperoxidase"/>
    <property type="match status" value="1"/>
</dbReference>
<dbReference type="InterPro" id="IPR002110">
    <property type="entry name" value="Ankyrin_rpt"/>
</dbReference>
<accession>F4Q6N8</accession>
<keyword evidence="1" id="KW-1133">Transmembrane helix</keyword>
<dbReference type="SUPFAM" id="SSF48403">
    <property type="entry name" value="Ankyrin repeat"/>
    <property type="match status" value="2"/>
</dbReference>
<feature type="domain" description="Phosphatidic acid phosphatase type 2/haloperoxidase" evidence="2">
    <location>
        <begin position="97"/>
        <end position="223"/>
    </location>
</feature>
<dbReference type="PANTHER" id="PTHR46586:SF3">
    <property type="entry name" value="ANKYRIN REPEAT-CONTAINING PROTEIN"/>
    <property type="match status" value="1"/>
</dbReference>
<proteinExistence type="predicted"/>
<dbReference type="Gene3D" id="1.25.40.20">
    <property type="entry name" value="Ankyrin repeat-containing domain"/>
    <property type="match status" value="3"/>
</dbReference>
<dbReference type="SMART" id="SM00014">
    <property type="entry name" value="acidPPc"/>
    <property type="match status" value="1"/>
</dbReference>
<dbReference type="STRING" id="1054147.F4Q6N8"/>
<gene>
    <name evidence="3" type="ORF">DFA_09092</name>
</gene>
<sequence length="992" mass="111913">MIHKLGYYKQAKWFTNQHFGDWALCIGVFVTEQILTNFVIHPYDRFEPTGFQLVEYPLLKDIVPTWALLMIALLIPLAVFAGFYLYYRNMHDFHHAFLGLFETFTMTLLFTDFLKVIAGRYRPDYLARVETNDQSLIRDGRMSFPSGHSSLSFASMTYLSFYLCGKLRVFRKEGAAMWKILIVMSPYAISSLVAVSRTVDYHHDFSDILAGTLIGLCIGSFIYFMNYNTLASKECSLPKNRINPNYAKDGLLFAENTYTSLSMTHTTFITIFRNIVIRNNIFNSLEDTRLSYDVGVKKGGGVYNQSIKGRELIERSKTDPLCLLRFALPWSFIRYYLPIPLSTKDDLFVDRDKRSKAINKYIKHQNATLDTLQHLIDDWSPDFIPDDHIIKSLSKRGALDIIIFLHKRYSHADNKEICDRKNRLVCNSAMHHAADAGHLNVIEYLYQNCSYQPYQFTMSTAARNGHLHVVKWLQDHYSDTLDTAGDEAFSPLASAISCGRLDLVEYLHKTRTESCKPRHMDEASSGGFIDVVKFLHQHRSEGCTSGAIDGAAAGGHIKIVEFLFRNRTEGCTDKAMQMAVRGGHLEVVQFLYQNKPGISMAYMMDTAAAHGHLNILEYLQNNVKDPTLCSMDVLASPARKGYTEIVRFLCENRPRCCKKKGIISAVVEGHFDMAKYLFSIGATITVNAIDLAVRNGLEMVTYLHENGHSASTLAMDYAAELGNLPLVQFLHFNRTEGCTVNAMNKASIAGFLNVVEWLHHNRSEGCTTDAMDGAAEYSHMSVLEFLHFNRTEGCTTEAMDNASFKSFEIVEFLDKHRSEGCTPNAMDIAALSGRSNIIKLLHYNRTEGCTTTTLDCVAKSAANTGDLTMLKLISENRTEGCTTNAMDNAFKSIPVLEYLSKNRSEGCTTNAMDLAMEHGYLNVVEWLHHNRTEGGTSNGVDQAARNDHLDVLKFVVENRTEGKSTSYEKAIQNANFFGNITISLFLQDQLNK</sequence>
<feature type="transmembrane region" description="Helical" evidence="1">
    <location>
        <begin position="63"/>
        <end position="85"/>
    </location>
</feature>
<dbReference type="OrthoDB" id="10030083at2759"/>
<dbReference type="Pfam" id="PF12796">
    <property type="entry name" value="Ank_2"/>
    <property type="match status" value="2"/>
</dbReference>
<evidence type="ECO:0000256" key="1">
    <source>
        <dbReference type="SAM" id="Phobius"/>
    </source>
</evidence>
<dbReference type="AlphaFoldDB" id="F4Q6N8"/>
<dbReference type="InterPro" id="IPR036770">
    <property type="entry name" value="Ankyrin_rpt-contain_sf"/>
</dbReference>
<dbReference type="Gene3D" id="1.20.144.10">
    <property type="entry name" value="Phosphatidic acid phosphatase type 2/haloperoxidase"/>
    <property type="match status" value="1"/>
</dbReference>
<organism evidence="3 4">
    <name type="scientific">Cavenderia fasciculata</name>
    <name type="common">Slime mold</name>
    <name type="synonym">Dictyostelium fasciculatum</name>
    <dbReference type="NCBI Taxonomy" id="261658"/>
    <lineage>
        <taxon>Eukaryota</taxon>
        <taxon>Amoebozoa</taxon>
        <taxon>Evosea</taxon>
        <taxon>Eumycetozoa</taxon>
        <taxon>Dictyostelia</taxon>
        <taxon>Acytosteliales</taxon>
        <taxon>Cavenderiaceae</taxon>
        <taxon>Cavenderia</taxon>
    </lineage>
</organism>
<dbReference type="InterPro" id="IPR000326">
    <property type="entry name" value="PAP2/HPO"/>
</dbReference>
<dbReference type="PANTHER" id="PTHR46586">
    <property type="entry name" value="ANKYRIN REPEAT-CONTAINING PROTEIN"/>
    <property type="match status" value="1"/>
</dbReference>
<keyword evidence="1" id="KW-0472">Membrane</keyword>
<protein>
    <submittedName>
        <fullName evidence="3">Phosphoesterase</fullName>
    </submittedName>
</protein>
<keyword evidence="4" id="KW-1185">Reference proteome</keyword>
<dbReference type="GeneID" id="14868446"/>
<name>F4Q6N8_CACFS</name>
<dbReference type="Proteomes" id="UP000007797">
    <property type="component" value="Unassembled WGS sequence"/>
</dbReference>
<dbReference type="Pfam" id="PF13637">
    <property type="entry name" value="Ank_4"/>
    <property type="match status" value="2"/>
</dbReference>
<feature type="transmembrane region" description="Helical" evidence="1">
    <location>
        <begin position="97"/>
        <end position="118"/>
    </location>
</feature>
<evidence type="ECO:0000313" key="4">
    <source>
        <dbReference type="Proteomes" id="UP000007797"/>
    </source>
</evidence>
<dbReference type="SMART" id="SM00248">
    <property type="entry name" value="ANK"/>
    <property type="match status" value="5"/>
</dbReference>
<dbReference type="CDD" id="cd03390">
    <property type="entry name" value="PAP2_containing_1_like"/>
    <property type="match status" value="1"/>
</dbReference>
<evidence type="ECO:0000259" key="2">
    <source>
        <dbReference type="SMART" id="SM00014"/>
    </source>
</evidence>
<keyword evidence="1" id="KW-0812">Transmembrane</keyword>
<feature type="transmembrane region" description="Helical" evidence="1">
    <location>
        <begin position="208"/>
        <end position="227"/>
    </location>
</feature>
<dbReference type="KEGG" id="dfa:DFA_09092"/>
<feature type="transmembrane region" description="Helical" evidence="1">
    <location>
        <begin position="176"/>
        <end position="196"/>
    </location>
</feature>
<dbReference type="EMBL" id="GL883023">
    <property type="protein sequence ID" value="EGG16548.1"/>
    <property type="molecule type" value="Genomic_DNA"/>
</dbReference>
<feature type="transmembrane region" description="Helical" evidence="1">
    <location>
        <begin position="146"/>
        <end position="164"/>
    </location>
</feature>
<dbReference type="RefSeq" id="XP_004354948.1">
    <property type="nucleotide sequence ID" value="XM_004354896.1"/>
</dbReference>
<feature type="transmembrane region" description="Helical" evidence="1">
    <location>
        <begin position="21"/>
        <end position="43"/>
    </location>
</feature>
<dbReference type="InterPro" id="IPR036938">
    <property type="entry name" value="PAP2/HPO_sf"/>
</dbReference>